<dbReference type="RefSeq" id="WP_323333760.1">
    <property type="nucleotide sequence ID" value="NZ_JAYFSI010000012.1"/>
</dbReference>
<name>A0ABU5RHU4_9PSEU</name>
<feature type="domain" description="FAD-dependent urate hydroxylase HpyO/Asp monooxygenase CreE-like FAD/NAD(P)-binding" evidence="1">
    <location>
        <begin position="9"/>
        <end position="190"/>
    </location>
</feature>
<keyword evidence="3" id="KW-1185">Reference proteome</keyword>
<dbReference type="SUPFAM" id="SSF51905">
    <property type="entry name" value="FAD/NAD(P)-binding domain"/>
    <property type="match status" value="1"/>
</dbReference>
<dbReference type="PANTHER" id="PTHR40254">
    <property type="entry name" value="BLR0577 PROTEIN"/>
    <property type="match status" value="1"/>
</dbReference>
<protein>
    <submittedName>
        <fullName evidence="2">FAD/NAD(P)-binding protein</fullName>
    </submittedName>
</protein>
<evidence type="ECO:0000259" key="1">
    <source>
        <dbReference type="Pfam" id="PF13454"/>
    </source>
</evidence>
<comment type="caution">
    <text evidence="2">The sequence shown here is derived from an EMBL/GenBank/DDBJ whole genome shotgun (WGS) entry which is preliminary data.</text>
</comment>
<organism evidence="2 3">
    <name type="scientific">Amycolatopsis heterodermiae</name>
    <dbReference type="NCBI Taxonomy" id="3110235"/>
    <lineage>
        <taxon>Bacteria</taxon>
        <taxon>Bacillati</taxon>
        <taxon>Actinomycetota</taxon>
        <taxon>Actinomycetes</taxon>
        <taxon>Pseudonocardiales</taxon>
        <taxon>Pseudonocardiaceae</taxon>
        <taxon>Amycolatopsis</taxon>
    </lineage>
</organism>
<gene>
    <name evidence="2" type="ORF">VA596_37750</name>
</gene>
<dbReference type="InterPro" id="IPR052189">
    <property type="entry name" value="L-asp_N-monooxygenase_NS-form"/>
</dbReference>
<evidence type="ECO:0000313" key="3">
    <source>
        <dbReference type="Proteomes" id="UP001304298"/>
    </source>
</evidence>
<dbReference type="PANTHER" id="PTHR40254:SF1">
    <property type="entry name" value="BLR0577 PROTEIN"/>
    <property type="match status" value="1"/>
</dbReference>
<dbReference type="InterPro" id="IPR038732">
    <property type="entry name" value="HpyO/CreE_NAD-binding"/>
</dbReference>
<reference evidence="2 3" key="1">
    <citation type="submission" date="2023-12" db="EMBL/GenBank/DDBJ databases">
        <title>Amycolatopsis sp. V23-08.</title>
        <authorList>
            <person name="Somphong A."/>
        </authorList>
    </citation>
    <scope>NUCLEOTIDE SEQUENCE [LARGE SCALE GENOMIC DNA]</scope>
    <source>
        <strain evidence="2 3">V23-08</strain>
    </source>
</reference>
<dbReference type="Pfam" id="PF13454">
    <property type="entry name" value="NAD_binding_9"/>
    <property type="match status" value="1"/>
</dbReference>
<dbReference type="EMBL" id="JAYFSI010000012">
    <property type="protein sequence ID" value="MEA5365324.1"/>
    <property type="molecule type" value="Genomic_DNA"/>
</dbReference>
<accession>A0ABU5RHU4</accession>
<dbReference type="InterPro" id="IPR036188">
    <property type="entry name" value="FAD/NAD-bd_sf"/>
</dbReference>
<sequence length="655" mass="71330">MFGETSEIAVVGLGPRGLSVAERLCANAGELVPRGGALVVHLVDPEVFDGGRVWRSSQDRLLLMNTVASQVTMFVDETVACAGPVVRGPSLYEWARSIALLGSPKVPDGVRAEAEALGPDDYPSRAFYGSYLRWTRRRIARLAPPSVRFVPHAARAVDVRDTGGGRQEVVLDDGKTLGGLRAVVLALGHQSHELGAAEADLSRFAVRHGLRYLAPDNPADLALADVPAGEPVLLRGMGLNFFDHLALFTLGRGGEFTRGPDGVLTYVPSGREPHLVAGSRRGVPYQARARNEKGPFGRHRPRYLTPAVIARLRDGGPADFRRDVWPLIDQEVRTVFYATLVRDRRCVCDVDEFVTAFAAAEPAEVPPAAEPLAIRESDAQRTVLTKFGLDPEQSWDWRKVAVPYTAADLTSTARFRRWLRSYVDGELREAELGNVTGPLKAALDVLRDLRNEIRLVVDHGGLSGESYRDDLQRWYMPLNAYLSIGPPAERVEQFGALLDAGVLEVLGPDLRVEGVGGRFVARSAACPDVTASAATLIEARLPETDLRRTTDPLMRALLRRGECRPYHIPVSGGGEYVTGGLAVTRRPYHVLDAEDRPHPRRFAFGVPTEAVHWVTAAGIRPGVDSVILGDADAIARSCLELVADRAELTDFGRTA</sequence>
<dbReference type="Proteomes" id="UP001304298">
    <property type="component" value="Unassembled WGS sequence"/>
</dbReference>
<proteinExistence type="predicted"/>
<evidence type="ECO:0000313" key="2">
    <source>
        <dbReference type="EMBL" id="MEA5365324.1"/>
    </source>
</evidence>